<evidence type="ECO:0000256" key="1">
    <source>
        <dbReference type="ARBA" id="ARBA00016271"/>
    </source>
</evidence>
<protein>
    <recommendedName>
        <fullName evidence="1">BTB/POZ domain-containing protein 16</fullName>
    </recommendedName>
</protein>
<sequence>HKTRLERRIVGSTNRWRLPQEPFFGDLLALPQMCQALGIDIEETLKNSDRLRIPKIWKIFTENLKDKASQNGEADVTLECLGFKWELHQPQLFQSETLTKLYLAALTRGVTSPRRALWPGKIQEPSPVKRMIISLKINDPAVTRVAFATALKNLYLKDVEMNVEEVLGVLASAHALQFSRLFQRCVATMMNGLRPSTLKNFYLAGNRYKEEQLTTACEKWLEMNLVPLMGTQIHLRHVPQELLQKVLKSPRLFTFSEFHLLKTLLMWAYLQLNSKIQAIPIHETMLTFFNSFPKKCCFLDRDVGQSWLPLFLCLRLHSITSRRDLEELRHINFFPESWLIRVTANHYHALESGGDMVHLKDLTTQAVRFGLLFNQEYTIHSKMISIYGFFFEIKGVKHDTTSYSFYMQRMRHTDLESPSTICEHSAISLKSERLVKYEIRAQTLVDGRWQEFSTNQITQKFGLVQPCCKSHVSVHFCPFLFDFLLLLLSHPFWGVSDFQSPVIYRRLGGPVQRLVRTSQSLGQQNHLGLEMPTHSQIRRPEAHEWAWVFTNTSQVISCDVGNRTAISSVDWVGSGISVGKNMQESSEGCRHRVSVCVCVCVCVCVQ</sequence>
<dbReference type="InterPro" id="IPR048859">
    <property type="entry name" value="BTBD16_C"/>
</dbReference>
<feature type="domain" description="BTBDG BTB/POZ" evidence="3">
    <location>
        <begin position="75"/>
        <end position="189"/>
    </location>
</feature>
<dbReference type="InterPro" id="IPR011333">
    <property type="entry name" value="SKP1/BTB/POZ_sf"/>
</dbReference>
<evidence type="ECO:0000313" key="4">
    <source>
        <dbReference type="EMBL" id="MBZ3882962.1"/>
    </source>
</evidence>
<proteinExistence type="predicted"/>
<gene>
    <name evidence="4" type="ORF">SUZIE_170560</name>
</gene>
<evidence type="ECO:0000259" key="3">
    <source>
        <dbReference type="Pfam" id="PF23998"/>
    </source>
</evidence>
<reference evidence="4" key="1">
    <citation type="submission" date="2020-03" db="EMBL/GenBank/DDBJ databases">
        <title>Studies in the Genomics of Life Span.</title>
        <authorList>
            <person name="Glass D."/>
        </authorList>
    </citation>
    <scope>NUCLEOTIDE SEQUENCE</scope>
    <source>
        <strain evidence="4">SUZIE</strain>
        <tissue evidence="4">Muscle</tissue>
    </source>
</reference>
<dbReference type="CDD" id="cd18492">
    <property type="entry name" value="BACK_BTBD16"/>
    <property type="match status" value="1"/>
</dbReference>
<dbReference type="Gene3D" id="3.30.710.10">
    <property type="entry name" value="Potassium Channel Kv1.1, Chain A"/>
    <property type="match status" value="1"/>
</dbReference>
<dbReference type="InterPro" id="IPR056426">
    <property type="entry name" value="BTB_BTBDG"/>
</dbReference>
<dbReference type="SUPFAM" id="SSF54695">
    <property type="entry name" value="POZ domain"/>
    <property type="match status" value="1"/>
</dbReference>
<dbReference type="Proteomes" id="UP001166674">
    <property type="component" value="Unassembled WGS sequence"/>
</dbReference>
<keyword evidence="5" id="KW-1185">Reference proteome</keyword>
<evidence type="ECO:0000313" key="5">
    <source>
        <dbReference type="Proteomes" id="UP001166674"/>
    </source>
</evidence>
<feature type="non-terminal residue" evidence="4">
    <location>
        <position position="1"/>
    </location>
</feature>
<dbReference type="EMBL" id="JAATJV010384544">
    <property type="protein sequence ID" value="MBZ3882962.1"/>
    <property type="molecule type" value="Genomic_DNA"/>
</dbReference>
<dbReference type="AlphaFoldDB" id="A0AA41T402"/>
<evidence type="ECO:0000259" key="2">
    <source>
        <dbReference type="Pfam" id="PF21059"/>
    </source>
</evidence>
<dbReference type="PANTHER" id="PTHR46843">
    <property type="entry name" value="BTB/POZ DOMAIN-CONTAINING PROTEIN 16"/>
    <property type="match status" value="1"/>
</dbReference>
<dbReference type="Pfam" id="PF21059">
    <property type="entry name" value="BTBD16_C"/>
    <property type="match status" value="1"/>
</dbReference>
<dbReference type="PANTHER" id="PTHR46843:SF1">
    <property type="entry name" value="BTB_POZ DOMAIN-CONTAINING PROTEIN 16"/>
    <property type="match status" value="1"/>
</dbReference>
<dbReference type="InterPro" id="IPR042833">
    <property type="entry name" value="BTBD16"/>
</dbReference>
<name>A0AA41T402_SCICA</name>
<dbReference type="Pfam" id="PF23998">
    <property type="entry name" value="BTB_BTBDG"/>
    <property type="match status" value="1"/>
</dbReference>
<feature type="domain" description="BTB/POZ" evidence="2">
    <location>
        <begin position="367"/>
        <end position="472"/>
    </location>
</feature>
<accession>A0AA41T402</accession>
<organism evidence="4 5">
    <name type="scientific">Sciurus carolinensis</name>
    <name type="common">Eastern gray squirrel</name>
    <dbReference type="NCBI Taxonomy" id="30640"/>
    <lineage>
        <taxon>Eukaryota</taxon>
        <taxon>Metazoa</taxon>
        <taxon>Chordata</taxon>
        <taxon>Craniata</taxon>
        <taxon>Vertebrata</taxon>
        <taxon>Euteleostomi</taxon>
        <taxon>Mammalia</taxon>
        <taxon>Eutheria</taxon>
        <taxon>Euarchontoglires</taxon>
        <taxon>Glires</taxon>
        <taxon>Rodentia</taxon>
        <taxon>Sciuromorpha</taxon>
        <taxon>Sciuridae</taxon>
        <taxon>Sciurinae</taxon>
        <taxon>Sciurini</taxon>
        <taxon>Sciurus</taxon>
    </lineage>
</organism>
<comment type="caution">
    <text evidence="4">The sequence shown here is derived from an EMBL/GenBank/DDBJ whole genome shotgun (WGS) entry which is preliminary data.</text>
</comment>